<evidence type="ECO:0000313" key="1">
    <source>
        <dbReference type="EMBL" id="KAF6744978.1"/>
    </source>
</evidence>
<proteinExistence type="predicted"/>
<dbReference type="AlphaFoldDB" id="A0A8H6LV29"/>
<organism evidence="1 2">
    <name type="scientific">Ephemerocybe angulata</name>
    <dbReference type="NCBI Taxonomy" id="980116"/>
    <lineage>
        <taxon>Eukaryota</taxon>
        <taxon>Fungi</taxon>
        <taxon>Dikarya</taxon>
        <taxon>Basidiomycota</taxon>
        <taxon>Agaricomycotina</taxon>
        <taxon>Agaricomycetes</taxon>
        <taxon>Agaricomycetidae</taxon>
        <taxon>Agaricales</taxon>
        <taxon>Agaricineae</taxon>
        <taxon>Psathyrellaceae</taxon>
        <taxon>Ephemerocybe</taxon>
    </lineage>
</organism>
<sequence length="599" mass="67159">MFHLRPTQTLSYRWAIERTSTRRDSLRLATLSMMPLPSVPSSVLNNLAITTTILDHQSLFAHVTPLKPRAIDSLLTSHPNRSLVQSVIRVLQIGAWPFASDTHVRHVRSVPRSWHYTDDDIVSASIVYRSKEVACGRYSKSFEQLRPGMVPLPYTTANTDRGVTVVADHGIHNSDIDRTHTGIAWDDADSLHCVLRELHDTPRPVHPVILFKTKICDAFRLIPMHPCWQIKQVVVIAGQYHVDRCNSYGNRASGRLWGTVISLLLWAAHNVLGIADLFCSVDIVYSWEKSGNTSVYDGYGEPITMPSKLANLLHLWDRVGIPHSMRDHSWGECLEVNGVTLDAIQQTSSISEKDARTLAQAIARFVDPHISHRSFLDFQRIAGWMAWALQVAPTLRPGLTSIIETMRGKASIFSPTAINRWVRYELQWFASHISYHNHLRLQKWTAPALSKSDVVDIYCESTVIGAAFWIPSLLLGHRRRVQRKGLRASRKFYWDAFAVVSALKWVASNMSPRSMLCIHSTNPHIVASFNSMNAGSLYDVLMLSAADAIISAELIVTFTQTLGKGSAVARYICNLKKSSGCALYDSVPITVRAMPLSVR</sequence>
<protein>
    <submittedName>
        <fullName evidence="1">Uncharacterized protein</fullName>
    </submittedName>
</protein>
<evidence type="ECO:0000313" key="2">
    <source>
        <dbReference type="Proteomes" id="UP000521943"/>
    </source>
</evidence>
<comment type="caution">
    <text evidence="1">The sequence shown here is derived from an EMBL/GenBank/DDBJ whole genome shotgun (WGS) entry which is preliminary data.</text>
</comment>
<dbReference type="EMBL" id="JACGCI010000111">
    <property type="protein sequence ID" value="KAF6744978.1"/>
    <property type="molecule type" value="Genomic_DNA"/>
</dbReference>
<dbReference type="OrthoDB" id="198652at2759"/>
<dbReference type="Proteomes" id="UP000521943">
    <property type="component" value="Unassembled WGS sequence"/>
</dbReference>
<reference evidence="1 2" key="1">
    <citation type="submission" date="2020-07" db="EMBL/GenBank/DDBJ databases">
        <title>Comparative genomics of pyrophilous fungi reveals a link between fire events and developmental genes.</title>
        <authorList>
            <consortium name="DOE Joint Genome Institute"/>
            <person name="Steindorff A.S."/>
            <person name="Carver A."/>
            <person name="Calhoun S."/>
            <person name="Stillman K."/>
            <person name="Liu H."/>
            <person name="Lipzen A."/>
            <person name="Pangilinan J."/>
            <person name="Labutti K."/>
            <person name="Bruns T.D."/>
            <person name="Grigoriev I.V."/>
        </authorList>
    </citation>
    <scope>NUCLEOTIDE SEQUENCE [LARGE SCALE GENOMIC DNA]</scope>
    <source>
        <strain evidence="1 2">CBS 144469</strain>
    </source>
</reference>
<keyword evidence="2" id="KW-1185">Reference proteome</keyword>
<name>A0A8H6LV29_9AGAR</name>
<accession>A0A8H6LV29</accession>
<gene>
    <name evidence="1" type="ORF">DFP72DRAFT_824882</name>
</gene>